<evidence type="ECO:0000256" key="4">
    <source>
        <dbReference type="ARBA" id="ARBA00023239"/>
    </source>
</evidence>
<dbReference type="EMBL" id="CP147846">
    <property type="protein sequence ID" value="WXG69401.1"/>
    <property type="molecule type" value="Genomic_DNA"/>
</dbReference>
<evidence type="ECO:0000256" key="2">
    <source>
        <dbReference type="ARBA" id="ARBA00022793"/>
    </source>
</evidence>
<proteinExistence type="predicted"/>
<reference evidence="6 7" key="1">
    <citation type="submission" date="2024-03" db="EMBL/GenBank/DDBJ databases">
        <title>Natural products discovery in diverse microorganisms through a two-stage MS feature dereplication strategy.</title>
        <authorList>
            <person name="Zhang R."/>
        </authorList>
    </citation>
    <scope>NUCLEOTIDE SEQUENCE [LARGE SCALE GENOMIC DNA]</scope>
    <source>
        <strain evidence="6 7">18930</strain>
    </source>
</reference>
<evidence type="ECO:0000256" key="3">
    <source>
        <dbReference type="ARBA" id="ARBA00023027"/>
    </source>
</evidence>
<gene>
    <name evidence="6" type="ORF">WDS16_02225</name>
</gene>
<name>A0ABZ2PNT0_9NOCA</name>
<evidence type="ECO:0000259" key="5">
    <source>
        <dbReference type="Pfam" id="PF01370"/>
    </source>
</evidence>
<dbReference type="PANTHER" id="PTHR43078">
    <property type="entry name" value="UDP-GLUCURONIC ACID DECARBOXYLASE-RELATED"/>
    <property type="match status" value="1"/>
</dbReference>
<dbReference type="InterPro" id="IPR036291">
    <property type="entry name" value="NAD(P)-bd_dom_sf"/>
</dbReference>
<evidence type="ECO:0000256" key="1">
    <source>
        <dbReference type="ARBA" id="ARBA00001911"/>
    </source>
</evidence>
<dbReference type="RefSeq" id="WP_338890166.1">
    <property type="nucleotide sequence ID" value="NZ_CP147846.1"/>
</dbReference>
<keyword evidence="7" id="KW-1185">Reference proteome</keyword>
<evidence type="ECO:0000313" key="7">
    <source>
        <dbReference type="Proteomes" id="UP001432000"/>
    </source>
</evidence>
<dbReference type="PANTHER" id="PTHR43078:SF6">
    <property type="entry name" value="UDP-GLUCURONIC ACID DECARBOXYLASE 1"/>
    <property type="match status" value="1"/>
</dbReference>
<dbReference type="Gene3D" id="3.40.50.720">
    <property type="entry name" value="NAD(P)-binding Rossmann-like Domain"/>
    <property type="match status" value="1"/>
</dbReference>
<keyword evidence="3" id="KW-0520">NAD</keyword>
<keyword evidence="4" id="KW-0456">Lyase</keyword>
<dbReference type="Gene3D" id="3.90.25.10">
    <property type="entry name" value="UDP-galactose 4-epimerase, domain 1"/>
    <property type="match status" value="1"/>
</dbReference>
<sequence>MTTSHIHRALVLGGSGFIGSHLCESLLDSGTSVICVDNFSTGNAVNIQSLLEVKGFQLVEHDITEPLPDIGMVDAIFHLASPASPADYHRLPIETLRAGSIGTERALEIASANNARFVLASTSEVYGDPQVHPQHETYFGNVNPVGPRSVYDEAKRYAEALTSAYRRSRSVNTAIARIFNTYGPRMRAEDGRMIPTFIAQSLAGDKLTVTGTGQQTRSICFVSDTVAGLIALARSNEPGPINIGNPVEASVAEWAVRVAAIAGSTAELDFIDAVEDDPRRRCPDISRARLRLGWEPLIGIDAGLRRTVDWFTHPTSPAPTSVG</sequence>
<keyword evidence="2" id="KW-0210">Decarboxylase</keyword>
<dbReference type="Pfam" id="PF01370">
    <property type="entry name" value="Epimerase"/>
    <property type="match status" value="1"/>
</dbReference>
<protein>
    <submittedName>
        <fullName evidence="6">NAD-dependent epimerase/dehydratase family protein</fullName>
    </submittedName>
</protein>
<comment type="cofactor">
    <cofactor evidence="1">
        <name>NAD(+)</name>
        <dbReference type="ChEBI" id="CHEBI:57540"/>
    </cofactor>
</comment>
<organism evidence="6 7">
    <name type="scientific">Rhodococcus sovatensis</name>
    <dbReference type="NCBI Taxonomy" id="1805840"/>
    <lineage>
        <taxon>Bacteria</taxon>
        <taxon>Bacillati</taxon>
        <taxon>Actinomycetota</taxon>
        <taxon>Actinomycetes</taxon>
        <taxon>Mycobacteriales</taxon>
        <taxon>Nocardiaceae</taxon>
        <taxon>Rhodococcus</taxon>
    </lineage>
</organism>
<evidence type="ECO:0000313" key="6">
    <source>
        <dbReference type="EMBL" id="WXG69401.1"/>
    </source>
</evidence>
<dbReference type="InterPro" id="IPR044516">
    <property type="entry name" value="UXS-like"/>
</dbReference>
<dbReference type="SUPFAM" id="SSF51735">
    <property type="entry name" value="NAD(P)-binding Rossmann-fold domains"/>
    <property type="match status" value="1"/>
</dbReference>
<feature type="domain" description="NAD-dependent epimerase/dehydratase" evidence="5">
    <location>
        <begin position="9"/>
        <end position="244"/>
    </location>
</feature>
<dbReference type="InterPro" id="IPR001509">
    <property type="entry name" value="Epimerase_deHydtase"/>
</dbReference>
<dbReference type="Proteomes" id="UP001432000">
    <property type="component" value="Chromosome"/>
</dbReference>
<accession>A0ABZ2PNT0</accession>